<keyword evidence="16" id="KW-0675">Receptor</keyword>
<keyword evidence="8 21" id="KW-0812">Transmembrane</keyword>
<dbReference type="Pfam" id="PF13855">
    <property type="entry name" value="LRR_8"/>
    <property type="match status" value="2"/>
</dbReference>
<keyword evidence="17" id="KW-0325">Glycoprotein</keyword>
<feature type="domain" description="Protein kinase" evidence="23">
    <location>
        <begin position="764"/>
        <end position="1038"/>
    </location>
</feature>
<dbReference type="InterPro" id="IPR001611">
    <property type="entry name" value="Leu-rich_rpt"/>
</dbReference>
<dbReference type="Proteomes" id="UP001515500">
    <property type="component" value="Chromosome 11"/>
</dbReference>
<dbReference type="Gene3D" id="3.30.200.20">
    <property type="entry name" value="Phosphorylase Kinase, domain 1"/>
    <property type="match status" value="1"/>
</dbReference>
<evidence type="ECO:0000256" key="18">
    <source>
        <dbReference type="ARBA" id="ARBA00047899"/>
    </source>
</evidence>
<evidence type="ECO:0000256" key="13">
    <source>
        <dbReference type="ARBA" id="ARBA00022840"/>
    </source>
</evidence>
<evidence type="ECO:0000256" key="12">
    <source>
        <dbReference type="ARBA" id="ARBA00022777"/>
    </source>
</evidence>
<dbReference type="SUPFAM" id="SSF56112">
    <property type="entry name" value="Protein kinase-like (PK-like)"/>
    <property type="match status" value="1"/>
</dbReference>
<dbReference type="PROSITE" id="PS51450">
    <property type="entry name" value="LRR"/>
    <property type="match status" value="1"/>
</dbReference>
<keyword evidence="13 20" id="KW-0067">ATP-binding</keyword>
<dbReference type="PROSITE" id="PS00107">
    <property type="entry name" value="PROTEIN_KINASE_ATP"/>
    <property type="match status" value="1"/>
</dbReference>
<keyword evidence="12" id="KW-0418">Kinase</keyword>
<keyword evidence="24" id="KW-1185">Reference proteome</keyword>
<evidence type="ECO:0000256" key="11">
    <source>
        <dbReference type="ARBA" id="ARBA00022741"/>
    </source>
</evidence>
<accession>A0AB40C5E5</accession>
<dbReference type="GO" id="GO:0004674">
    <property type="term" value="F:protein serine/threonine kinase activity"/>
    <property type="evidence" value="ECO:0007669"/>
    <property type="project" value="UniProtKB-KW"/>
</dbReference>
<dbReference type="InterPro" id="IPR011009">
    <property type="entry name" value="Kinase-like_dom_sf"/>
</dbReference>
<dbReference type="GO" id="GO:0005524">
    <property type="term" value="F:ATP binding"/>
    <property type="evidence" value="ECO:0007669"/>
    <property type="project" value="UniProtKB-UniRule"/>
</dbReference>
<dbReference type="Pfam" id="PF00560">
    <property type="entry name" value="LRR_1"/>
    <property type="match status" value="5"/>
</dbReference>
<dbReference type="InterPro" id="IPR051716">
    <property type="entry name" value="Plant_RL_S/T_kinase"/>
</dbReference>
<keyword evidence="7" id="KW-0808">Transferase</keyword>
<dbReference type="InterPro" id="IPR000719">
    <property type="entry name" value="Prot_kinase_dom"/>
</dbReference>
<evidence type="ECO:0000256" key="10">
    <source>
        <dbReference type="ARBA" id="ARBA00022737"/>
    </source>
</evidence>
<evidence type="ECO:0000256" key="3">
    <source>
        <dbReference type="ARBA" id="ARBA00012513"/>
    </source>
</evidence>
<dbReference type="SMART" id="SM00369">
    <property type="entry name" value="LRR_TYP"/>
    <property type="match status" value="7"/>
</dbReference>
<keyword evidence="14 21" id="KW-1133">Transmembrane helix</keyword>
<dbReference type="AlphaFoldDB" id="A0AB40C5E5"/>
<comment type="subcellular location">
    <subcellularLocation>
        <location evidence="1">Cell membrane</location>
        <topology evidence="1">Single-pass membrane protein</topology>
    </subcellularLocation>
</comment>
<keyword evidence="5" id="KW-0723">Serine/threonine-protein kinase</keyword>
<dbReference type="SMART" id="SM00220">
    <property type="entry name" value="S_TKc"/>
    <property type="match status" value="1"/>
</dbReference>
<dbReference type="GO" id="GO:0005886">
    <property type="term" value="C:plasma membrane"/>
    <property type="evidence" value="ECO:0007669"/>
    <property type="project" value="UniProtKB-SubCell"/>
</dbReference>
<dbReference type="FunFam" id="3.30.200.20:FF:000566">
    <property type="entry name" value="Phytosulfokine receptor 1"/>
    <property type="match status" value="1"/>
</dbReference>
<keyword evidence="15 21" id="KW-0472">Membrane</keyword>
<dbReference type="Gene3D" id="1.10.510.10">
    <property type="entry name" value="Transferase(Phosphotransferase) domain 1"/>
    <property type="match status" value="1"/>
</dbReference>
<evidence type="ECO:0000256" key="9">
    <source>
        <dbReference type="ARBA" id="ARBA00022729"/>
    </source>
</evidence>
<evidence type="ECO:0000256" key="21">
    <source>
        <dbReference type="SAM" id="Phobius"/>
    </source>
</evidence>
<evidence type="ECO:0000256" key="15">
    <source>
        <dbReference type="ARBA" id="ARBA00023136"/>
    </source>
</evidence>
<dbReference type="FunFam" id="1.10.510.10:FF:000309">
    <property type="entry name" value="Leucine-rich repeat receptor-like protein kinase"/>
    <property type="match status" value="1"/>
</dbReference>
<dbReference type="SUPFAM" id="SSF52047">
    <property type="entry name" value="RNI-like"/>
    <property type="match status" value="1"/>
</dbReference>
<evidence type="ECO:0000256" key="19">
    <source>
        <dbReference type="ARBA" id="ARBA00048679"/>
    </source>
</evidence>
<dbReference type="PANTHER" id="PTHR48053">
    <property type="entry name" value="LEUCINE RICH REPEAT FAMILY PROTEIN, EXPRESSED"/>
    <property type="match status" value="1"/>
</dbReference>
<evidence type="ECO:0000256" key="1">
    <source>
        <dbReference type="ARBA" id="ARBA00004162"/>
    </source>
</evidence>
<evidence type="ECO:0000256" key="5">
    <source>
        <dbReference type="ARBA" id="ARBA00022527"/>
    </source>
</evidence>
<comment type="catalytic activity">
    <reaction evidence="19">
        <text>L-seryl-[protein] + ATP = O-phospho-L-seryl-[protein] + ADP + H(+)</text>
        <dbReference type="Rhea" id="RHEA:17989"/>
        <dbReference type="Rhea" id="RHEA-COMP:9863"/>
        <dbReference type="Rhea" id="RHEA-COMP:11604"/>
        <dbReference type="ChEBI" id="CHEBI:15378"/>
        <dbReference type="ChEBI" id="CHEBI:29999"/>
        <dbReference type="ChEBI" id="CHEBI:30616"/>
        <dbReference type="ChEBI" id="CHEBI:83421"/>
        <dbReference type="ChEBI" id="CHEBI:456216"/>
        <dbReference type="EC" id="2.7.11.1"/>
    </reaction>
</comment>
<keyword evidence="11 20" id="KW-0547">Nucleotide-binding</keyword>
<evidence type="ECO:0000256" key="2">
    <source>
        <dbReference type="ARBA" id="ARBA00009592"/>
    </source>
</evidence>
<evidence type="ECO:0000256" key="22">
    <source>
        <dbReference type="SAM" id="SignalP"/>
    </source>
</evidence>
<dbReference type="EC" id="2.7.11.1" evidence="3"/>
<evidence type="ECO:0000313" key="24">
    <source>
        <dbReference type="Proteomes" id="UP001515500"/>
    </source>
</evidence>
<comment type="similarity">
    <text evidence="2">Belongs to the RLP family.</text>
</comment>
<keyword evidence="4" id="KW-1003">Cell membrane</keyword>
<protein>
    <recommendedName>
        <fullName evidence="3">non-specific serine/threonine protein kinase</fullName>
        <ecNumber evidence="3">2.7.11.1</ecNumber>
    </recommendedName>
</protein>
<dbReference type="InterPro" id="IPR032675">
    <property type="entry name" value="LRR_dom_sf"/>
</dbReference>
<dbReference type="RefSeq" id="XP_039134082.1">
    <property type="nucleotide sequence ID" value="XM_039278148.1"/>
</dbReference>
<dbReference type="PRINTS" id="PR00019">
    <property type="entry name" value="LEURICHRPT"/>
</dbReference>
<dbReference type="PANTHER" id="PTHR48053:SF155">
    <property type="entry name" value="LOW QUALITY PROTEIN: RECEPTOR-LIKE PROTEIN 2"/>
    <property type="match status" value="1"/>
</dbReference>
<dbReference type="InterPro" id="IPR003591">
    <property type="entry name" value="Leu-rich_rpt_typical-subtyp"/>
</dbReference>
<keyword evidence="10" id="KW-0677">Repeat</keyword>
<dbReference type="GeneID" id="120271470"/>
<keyword evidence="6" id="KW-0433">Leucine-rich repeat</keyword>
<reference evidence="25" key="1">
    <citation type="submission" date="2025-08" db="UniProtKB">
        <authorList>
            <consortium name="RefSeq"/>
        </authorList>
    </citation>
    <scope>IDENTIFICATION</scope>
</reference>
<evidence type="ECO:0000256" key="7">
    <source>
        <dbReference type="ARBA" id="ARBA00022679"/>
    </source>
</evidence>
<evidence type="ECO:0000256" key="4">
    <source>
        <dbReference type="ARBA" id="ARBA00022475"/>
    </source>
</evidence>
<dbReference type="Pfam" id="PF00069">
    <property type="entry name" value="Pkinase"/>
    <property type="match status" value="1"/>
</dbReference>
<evidence type="ECO:0000256" key="17">
    <source>
        <dbReference type="ARBA" id="ARBA00023180"/>
    </source>
</evidence>
<evidence type="ECO:0000313" key="25">
    <source>
        <dbReference type="RefSeq" id="XP_039134082.1"/>
    </source>
</evidence>
<feature type="signal peptide" evidence="22">
    <location>
        <begin position="1"/>
        <end position="35"/>
    </location>
</feature>
<evidence type="ECO:0000256" key="8">
    <source>
        <dbReference type="ARBA" id="ARBA00022692"/>
    </source>
</evidence>
<dbReference type="FunFam" id="3.80.10.10:FF:000213">
    <property type="entry name" value="Tyrosine-sulfated glycopeptide receptor 1"/>
    <property type="match status" value="1"/>
</dbReference>
<evidence type="ECO:0000259" key="23">
    <source>
        <dbReference type="PROSITE" id="PS50011"/>
    </source>
</evidence>
<dbReference type="Gene3D" id="3.80.10.10">
    <property type="entry name" value="Ribonuclease Inhibitor"/>
    <property type="match status" value="2"/>
</dbReference>
<feature type="chain" id="PRO_5044236680" description="non-specific serine/threonine protein kinase" evidence="22">
    <location>
        <begin position="36"/>
        <end position="1046"/>
    </location>
</feature>
<evidence type="ECO:0000256" key="14">
    <source>
        <dbReference type="ARBA" id="ARBA00022989"/>
    </source>
</evidence>
<keyword evidence="9 22" id="KW-0732">Signal</keyword>
<dbReference type="PROSITE" id="PS00108">
    <property type="entry name" value="PROTEIN_KINASE_ST"/>
    <property type="match status" value="1"/>
</dbReference>
<comment type="catalytic activity">
    <reaction evidence="18">
        <text>L-threonyl-[protein] + ATP = O-phospho-L-threonyl-[protein] + ADP + H(+)</text>
        <dbReference type="Rhea" id="RHEA:46608"/>
        <dbReference type="Rhea" id="RHEA-COMP:11060"/>
        <dbReference type="Rhea" id="RHEA-COMP:11605"/>
        <dbReference type="ChEBI" id="CHEBI:15378"/>
        <dbReference type="ChEBI" id="CHEBI:30013"/>
        <dbReference type="ChEBI" id="CHEBI:30616"/>
        <dbReference type="ChEBI" id="CHEBI:61977"/>
        <dbReference type="ChEBI" id="CHEBI:456216"/>
        <dbReference type="EC" id="2.7.11.1"/>
    </reaction>
</comment>
<proteinExistence type="inferred from homology"/>
<feature type="binding site" evidence="20">
    <location>
        <position position="792"/>
    </location>
    <ligand>
        <name>ATP</name>
        <dbReference type="ChEBI" id="CHEBI:30616"/>
    </ligand>
</feature>
<evidence type="ECO:0000256" key="16">
    <source>
        <dbReference type="ARBA" id="ARBA00023170"/>
    </source>
</evidence>
<evidence type="ECO:0000256" key="6">
    <source>
        <dbReference type="ARBA" id="ARBA00022614"/>
    </source>
</evidence>
<dbReference type="InterPro" id="IPR008271">
    <property type="entry name" value="Ser/Thr_kinase_AS"/>
</dbReference>
<sequence>MLGLMAERGSFFGFLFMHAWCLCLFLVFKASPTCSQIQSCNSNDLSALKGFFSGLDSGVDGWSFNGSSMDCCAFVGVSCMGGRVVGLDLSRMRLRGSVSDSLAGLDRLSNLNLSSNSLRGLVPPDLFKLQELQRLDLSSNGFSGSVPSNFNLPAIQVFNISHNSFNGSQPILSGSMNLSVFDISYNSFSGPVYSGICNSSKSIQVLKFSDNFFSGMIPSGFGSCSSLLELSLGINGFVGVLPDDLFELSSLRHLFLQGNCLSGPLNSMISNLSNLVRLDLSLNNFSGVIPDVFSSMRKLEFFSAQSNCFVGHLPGSLSNLSSLIVLSLRNNSLSEGIDLDFKTMNSLVYLDLGLNSFTGRLPSGLAYCSGLKTLNLASNKLVGEIPDSFRNLTALSYLSLSRNDLNNVTSALGILQHFSNLTYIVLTRNFLGDKSVSLEGIQGFENVEVLVMANCGLSGSVPQWLAKCSKLKVLDLSWNRFQGNVPSFLGELDFLFYLDLSNNSFTGEIPNSLAQLKSLMSGNVTQKEPSTEFFPFFIKRNGTAKGLQYNQVSSFPPSLLLGHNNLTGSILPGFGDLKNLLALDLSKNDLSGTIPEELSGMSSLENLDLSHNNLTGGIPSSLTKLNFLSSFSVAFNKLVGAIPTGGQFSTFSSAAFEGNVALCGFNFSSCAAEAPSSSVNQNRKNKRALVGIAFGVGIGASFILVIIYILVSRSHCRMPEDNAMKVADANGLAESAASSLVLLFQNKDNKELSINDILNSTNNFNQALIIGCGGFGLVYKATLPDGRKVAIKRLSGDFCQMEREFQAEVEALSRAQHKNLVLLQGYCRIGNDRLLIYSYMENGSLDYWLHEKFETGATLDWNTRLQIAQGAARGLSYLHQSCQPHILHRDIKSSNILLDSNFKAHLADFGLARLILPYDTHVTTDVVGTLGYIPPEYGHSSVATFKGDVYSFGVVLLELLTSRRPVDMCKPKNCRDLISWVLQMKKDKKEIEVFDPCIYDTAHDNQMMQVLEIACMCVNKTPKLRPPTQQLVAWLDTIGLDEQLTK</sequence>
<name>A0AB40C5E5_DIOCR</name>
<dbReference type="FunFam" id="3.80.10.10:FF:000095">
    <property type="entry name" value="LRR receptor-like serine/threonine-protein kinase GSO1"/>
    <property type="match status" value="1"/>
</dbReference>
<evidence type="ECO:0000256" key="20">
    <source>
        <dbReference type="PROSITE-ProRule" id="PRU10141"/>
    </source>
</evidence>
<dbReference type="PROSITE" id="PS50011">
    <property type="entry name" value="PROTEIN_KINASE_DOM"/>
    <property type="match status" value="1"/>
</dbReference>
<organism evidence="24 25">
    <name type="scientific">Dioscorea cayennensis subsp. rotundata</name>
    <name type="common">White Guinea yam</name>
    <name type="synonym">Dioscorea rotundata</name>
    <dbReference type="NCBI Taxonomy" id="55577"/>
    <lineage>
        <taxon>Eukaryota</taxon>
        <taxon>Viridiplantae</taxon>
        <taxon>Streptophyta</taxon>
        <taxon>Embryophyta</taxon>
        <taxon>Tracheophyta</taxon>
        <taxon>Spermatophyta</taxon>
        <taxon>Magnoliopsida</taxon>
        <taxon>Liliopsida</taxon>
        <taxon>Dioscoreales</taxon>
        <taxon>Dioscoreaceae</taxon>
        <taxon>Dioscorea</taxon>
    </lineage>
</organism>
<gene>
    <name evidence="25" type="primary">LOC120271470</name>
</gene>
<dbReference type="InterPro" id="IPR017441">
    <property type="entry name" value="Protein_kinase_ATP_BS"/>
</dbReference>
<dbReference type="SUPFAM" id="SSF52058">
    <property type="entry name" value="L domain-like"/>
    <property type="match status" value="1"/>
</dbReference>
<feature type="transmembrane region" description="Helical" evidence="21">
    <location>
        <begin position="688"/>
        <end position="711"/>
    </location>
</feature>